<keyword evidence="5" id="KW-0067">ATP-binding</keyword>
<dbReference type="GO" id="GO:0005524">
    <property type="term" value="F:ATP binding"/>
    <property type="evidence" value="ECO:0007669"/>
    <property type="project" value="UniProtKB-KW"/>
</dbReference>
<dbReference type="InterPro" id="IPR049730">
    <property type="entry name" value="SNF2/RAD54-like_C"/>
</dbReference>
<gene>
    <name evidence="10" type="ORF">Prudu_006333</name>
</gene>
<dbReference type="PROSITE" id="PS51192">
    <property type="entry name" value="HELICASE_ATP_BIND_1"/>
    <property type="match status" value="1"/>
</dbReference>
<dbReference type="Pfam" id="PF00176">
    <property type="entry name" value="SNF2-rel_dom"/>
    <property type="match status" value="1"/>
</dbReference>
<feature type="coiled-coil region" evidence="7">
    <location>
        <begin position="677"/>
        <end position="705"/>
    </location>
</feature>
<dbReference type="GO" id="GO:0005634">
    <property type="term" value="C:nucleus"/>
    <property type="evidence" value="ECO:0007669"/>
    <property type="project" value="UniProtKB-SubCell"/>
</dbReference>
<dbReference type="CDD" id="cd03331">
    <property type="entry name" value="Macro_Poa1p-like_SNF2"/>
    <property type="match status" value="1"/>
</dbReference>
<dbReference type="PANTHER" id="PTHR47157">
    <property type="entry name" value="CHROMODOMAIN-HELICASE-DNA-BINDING PROTEIN 1-LIKE"/>
    <property type="match status" value="1"/>
</dbReference>
<dbReference type="InterPro" id="IPR043472">
    <property type="entry name" value="Macro_dom-like"/>
</dbReference>
<dbReference type="Pfam" id="PF00271">
    <property type="entry name" value="Helicase_C"/>
    <property type="match status" value="1"/>
</dbReference>
<keyword evidence="4" id="KW-0378">Hydrolase</keyword>
<keyword evidence="10" id="KW-0347">Helicase</keyword>
<proteinExistence type="inferred from homology"/>
<dbReference type="FunFam" id="3.40.50.300:FF:001488">
    <property type="entry name" value="Putative helicase CHR10"/>
    <property type="match status" value="1"/>
</dbReference>
<organism evidence="10">
    <name type="scientific">Prunus dulcis</name>
    <name type="common">Almond</name>
    <name type="synonym">Amygdalus dulcis</name>
    <dbReference type="NCBI Taxonomy" id="3755"/>
    <lineage>
        <taxon>Eukaryota</taxon>
        <taxon>Viridiplantae</taxon>
        <taxon>Streptophyta</taxon>
        <taxon>Embryophyta</taxon>
        <taxon>Tracheophyta</taxon>
        <taxon>Spermatophyta</taxon>
        <taxon>Magnoliopsida</taxon>
        <taxon>eudicotyledons</taxon>
        <taxon>Gunneridae</taxon>
        <taxon>Pentapetalae</taxon>
        <taxon>rosids</taxon>
        <taxon>fabids</taxon>
        <taxon>Rosales</taxon>
        <taxon>Rosaceae</taxon>
        <taxon>Amygdaloideae</taxon>
        <taxon>Amygdaleae</taxon>
        <taxon>Prunus</taxon>
    </lineage>
</organism>
<protein>
    <submittedName>
        <fullName evidence="10">SNF2 domain-containing protein / helicase domain-containing protein</fullName>
    </submittedName>
</protein>
<accession>A0A4Y1QZK4</accession>
<keyword evidence="7" id="KW-0175">Coiled coil</keyword>
<reference evidence="10" key="1">
    <citation type="journal article" date="2019" name="Science">
        <title>Mutation of a bHLH transcription factor allowed almond domestication.</title>
        <authorList>
            <person name="Sanchez-Perez R."/>
            <person name="Pavan S."/>
            <person name="Mazzeo R."/>
            <person name="Moldovan C."/>
            <person name="Aiese Cigliano R."/>
            <person name="Del Cueto J."/>
            <person name="Ricciardi F."/>
            <person name="Lotti C."/>
            <person name="Ricciardi L."/>
            <person name="Dicenta F."/>
            <person name="Lopez-Marques R.L."/>
            <person name="Lindberg Moller B."/>
        </authorList>
    </citation>
    <scope>NUCLEOTIDE SEQUENCE</scope>
</reference>
<keyword evidence="3" id="KW-0547">Nucleotide-binding</keyword>
<keyword evidence="6" id="KW-0539">Nucleus</keyword>
<dbReference type="GO" id="GO:0006338">
    <property type="term" value="P:chromatin remodeling"/>
    <property type="evidence" value="ECO:0007669"/>
    <property type="project" value="InterPro"/>
</dbReference>
<dbReference type="SUPFAM" id="SSF52949">
    <property type="entry name" value="Macro domain-like"/>
    <property type="match status" value="1"/>
</dbReference>
<dbReference type="SMART" id="SM00487">
    <property type="entry name" value="DEXDc"/>
    <property type="match status" value="1"/>
</dbReference>
<dbReference type="InterPro" id="IPR000330">
    <property type="entry name" value="SNF2_N"/>
</dbReference>
<evidence type="ECO:0000259" key="9">
    <source>
        <dbReference type="PROSITE" id="PS51194"/>
    </source>
</evidence>
<dbReference type="GO" id="GO:0003678">
    <property type="term" value="F:DNA helicase activity"/>
    <property type="evidence" value="ECO:0007669"/>
    <property type="project" value="InterPro"/>
</dbReference>
<sequence>TTAPFPTATNVTVVAPPVAPPRRPSLDRQCCHFRGRTMNYKQRLKAAAKIILADDARAGDERVSAEELGVTASLKPHQVEGVSWLIRRYNLGVNVILDGTGQDFASCLFTELFEVVLCPLSVTDCWVSEMEKFAPKLKVLRYVGDKEYRRILRRTIYEHGKEESSSSSDVLSLPFDVLLTTYDMVLADQDFLSQIPWSYAVIDEAQRLKNPNSVLYNVLRERYLIPRRLLMTGTPIQNNITELWALMHFCMPSVYGKLDEFLATFKEAGDPSSGHETAKVKEQLKSLRCILGAFMIRRTKSKLIESGDLLLPPLTEITVLAPLVGLQKKVYMSILRKELPKLLAVSSGGPNHQSLQNTVIQLRKACSHPYLFPGIEPEPYEEGEHLVQASGKLMILDQLLQKLHGYGHRVLLFAQMTHTLDILQDFLELRKYSYERLDGSIRAEERFAAIRSFSTQSTKKSLKSQPDQNGAFVFMISTRAGGVGLNLVAADTVIFYEQDWNPQVDKQALQRAHRIGQMNAVLSINLVTGRTVEEVIMRRAERKLRLSHNVIGDDVMDQEGKEEAGVEPSDLRSIIFGLHLFDPDEINNDEFGMSELNAMAEKVISVRDKQIANEDERKFEVNPTDVLHGHDLVAGESNTSLSFNSSFDEASYLSWVEKFKEVSQESGNENTDLRSRRNFLEEKRLKREAAKKKAEEEKLSKWEDLGYHSLSVEDPVSPVDSDMMSDSGSVQFVYGDCTQPSKVCPSEPTIIFSCVDDSGHWGHGGMFDALAKLSSSIPDAYLQASEFDDLHLGDLHLIRVNEDANEQKMDCNPPQWVALAVVQSYNPRRKVPRSKISIPDLERCLSKASFSAAQNSASIHMPRIGYQDGSDRAEWYTVERIIISGLHDALDCSHAGRGPCLPGLWLIELD</sequence>
<dbReference type="InterPro" id="IPR031053">
    <property type="entry name" value="ALC1"/>
</dbReference>
<evidence type="ECO:0000256" key="2">
    <source>
        <dbReference type="ARBA" id="ARBA00007025"/>
    </source>
</evidence>
<dbReference type="GO" id="GO:0016787">
    <property type="term" value="F:hydrolase activity"/>
    <property type="evidence" value="ECO:0007669"/>
    <property type="project" value="UniProtKB-KW"/>
</dbReference>
<feature type="domain" description="Helicase C-terminal" evidence="9">
    <location>
        <begin position="395"/>
        <end position="572"/>
    </location>
</feature>
<evidence type="ECO:0000256" key="1">
    <source>
        <dbReference type="ARBA" id="ARBA00004123"/>
    </source>
</evidence>
<dbReference type="AlphaFoldDB" id="A0A4Y1QZK4"/>
<dbReference type="EMBL" id="AP019298">
    <property type="protein sequence ID" value="BBG97268.1"/>
    <property type="molecule type" value="Genomic_DNA"/>
</dbReference>
<dbReference type="PROSITE" id="PS51194">
    <property type="entry name" value="HELICASE_CTER"/>
    <property type="match status" value="1"/>
</dbReference>
<feature type="non-terminal residue" evidence="10">
    <location>
        <position position="1"/>
    </location>
</feature>
<evidence type="ECO:0000256" key="3">
    <source>
        <dbReference type="ARBA" id="ARBA00022741"/>
    </source>
</evidence>
<dbReference type="Gene3D" id="3.40.50.300">
    <property type="entry name" value="P-loop containing nucleotide triphosphate hydrolases"/>
    <property type="match status" value="1"/>
</dbReference>
<evidence type="ECO:0000313" key="10">
    <source>
        <dbReference type="EMBL" id="BBG97268.1"/>
    </source>
</evidence>
<dbReference type="InterPro" id="IPR001650">
    <property type="entry name" value="Helicase_C-like"/>
</dbReference>
<feature type="domain" description="Helicase ATP-binding" evidence="8">
    <location>
        <begin position="115"/>
        <end position="253"/>
    </location>
</feature>
<dbReference type="Gene3D" id="3.40.220.10">
    <property type="entry name" value="Leucine Aminopeptidase, subunit E, domain 1"/>
    <property type="match status" value="1"/>
</dbReference>
<name>A0A4Y1QZK4_PRUDU</name>
<comment type="similarity">
    <text evidence="2">Belongs to the SNF2/RAD54 helicase family.</text>
</comment>
<dbReference type="InterPro" id="IPR038718">
    <property type="entry name" value="SNF2-like_sf"/>
</dbReference>
<dbReference type="CDD" id="cd18793">
    <property type="entry name" value="SF2_C_SNF"/>
    <property type="match status" value="1"/>
</dbReference>
<evidence type="ECO:0000256" key="5">
    <source>
        <dbReference type="ARBA" id="ARBA00022840"/>
    </source>
</evidence>
<evidence type="ECO:0000256" key="6">
    <source>
        <dbReference type="ARBA" id="ARBA00023242"/>
    </source>
</evidence>
<dbReference type="SUPFAM" id="SSF52540">
    <property type="entry name" value="P-loop containing nucleoside triphosphate hydrolases"/>
    <property type="match status" value="2"/>
</dbReference>
<dbReference type="GO" id="GO:0006281">
    <property type="term" value="P:DNA repair"/>
    <property type="evidence" value="ECO:0007669"/>
    <property type="project" value="InterPro"/>
</dbReference>
<dbReference type="Gene3D" id="3.40.50.10810">
    <property type="entry name" value="Tandem AAA-ATPase domain"/>
    <property type="match status" value="1"/>
</dbReference>
<dbReference type="InterPro" id="IPR027417">
    <property type="entry name" value="P-loop_NTPase"/>
</dbReference>
<evidence type="ECO:0000256" key="4">
    <source>
        <dbReference type="ARBA" id="ARBA00022801"/>
    </source>
</evidence>
<evidence type="ECO:0000259" key="8">
    <source>
        <dbReference type="PROSITE" id="PS51192"/>
    </source>
</evidence>
<dbReference type="SMART" id="SM00490">
    <property type="entry name" value="HELICc"/>
    <property type="match status" value="1"/>
</dbReference>
<evidence type="ECO:0000256" key="7">
    <source>
        <dbReference type="SAM" id="Coils"/>
    </source>
</evidence>
<dbReference type="InterPro" id="IPR014001">
    <property type="entry name" value="Helicase_ATP-bd"/>
</dbReference>
<comment type="subcellular location">
    <subcellularLocation>
        <location evidence="1">Nucleus</location>
    </subcellularLocation>
</comment>
<dbReference type="PANTHER" id="PTHR47157:SF1">
    <property type="entry name" value="CHROMODOMAIN-HELICASE-DNA-BINDING PROTEIN 1-LIKE"/>
    <property type="match status" value="1"/>
</dbReference>